<dbReference type="PANTHER" id="PTHR43667">
    <property type="entry name" value="CYCLOPROPANE-FATTY-ACYL-PHOSPHOLIPID SYNTHASE"/>
    <property type="match status" value="1"/>
</dbReference>
<feature type="domain" description="Methyltransferase" evidence="2">
    <location>
        <begin position="67"/>
        <end position="156"/>
    </location>
</feature>
<dbReference type="EMBL" id="CP003362">
    <property type="protein sequence ID" value="AGB49768.1"/>
    <property type="molecule type" value="Genomic_DNA"/>
</dbReference>
<evidence type="ECO:0000259" key="2">
    <source>
        <dbReference type="Pfam" id="PF13649"/>
    </source>
</evidence>
<dbReference type="GeneID" id="14406083"/>
<dbReference type="KEGG" id="mhz:Metho_1570"/>
<organism evidence="3 4">
    <name type="scientific">Methanomethylovorans hollandica (strain DSM 15978 / NBRC 107637 / DMS1)</name>
    <dbReference type="NCBI Taxonomy" id="867904"/>
    <lineage>
        <taxon>Archaea</taxon>
        <taxon>Methanobacteriati</taxon>
        <taxon>Methanobacteriota</taxon>
        <taxon>Stenosarchaea group</taxon>
        <taxon>Methanomicrobia</taxon>
        <taxon>Methanosarcinales</taxon>
        <taxon>Methanosarcinaceae</taxon>
        <taxon>Methanomethylovorans</taxon>
    </lineage>
</organism>
<feature type="compositionally biased region" description="Polar residues" evidence="1">
    <location>
        <begin position="44"/>
        <end position="55"/>
    </location>
</feature>
<keyword evidence="3" id="KW-0489">Methyltransferase</keyword>
<feature type="compositionally biased region" description="Basic and acidic residues" evidence="1">
    <location>
        <begin position="23"/>
        <end position="42"/>
    </location>
</feature>
<name>L0L084_METHD</name>
<dbReference type="SUPFAM" id="SSF53335">
    <property type="entry name" value="S-adenosyl-L-methionine-dependent methyltransferases"/>
    <property type="match status" value="1"/>
</dbReference>
<dbReference type="Pfam" id="PF13649">
    <property type="entry name" value="Methyltransf_25"/>
    <property type="match status" value="1"/>
</dbReference>
<dbReference type="AlphaFoldDB" id="L0L084"/>
<dbReference type="GO" id="GO:0032259">
    <property type="term" value="P:methylation"/>
    <property type="evidence" value="ECO:0007669"/>
    <property type="project" value="UniProtKB-KW"/>
</dbReference>
<dbReference type="CDD" id="cd02440">
    <property type="entry name" value="AdoMet_MTases"/>
    <property type="match status" value="1"/>
</dbReference>
<keyword evidence="3" id="KW-0808">Transferase</keyword>
<keyword evidence="3" id="KW-0830">Ubiquinone</keyword>
<protein>
    <submittedName>
        <fullName evidence="3">Methylase involved in ubiquinone/menaquinone biosynthesis</fullName>
    </submittedName>
</protein>
<reference evidence="4" key="1">
    <citation type="submission" date="2012-02" db="EMBL/GenBank/DDBJ databases">
        <title>Complete sequence of chromosome of Methanomethylovorans hollandica DSM 15978.</title>
        <authorList>
            <person name="Lucas S."/>
            <person name="Copeland A."/>
            <person name="Lapidus A."/>
            <person name="Glavina del Rio T."/>
            <person name="Dalin E."/>
            <person name="Tice H."/>
            <person name="Bruce D."/>
            <person name="Goodwin L."/>
            <person name="Pitluck S."/>
            <person name="Peters L."/>
            <person name="Mikhailova N."/>
            <person name="Held B."/>
            <person name="Kyrpides N."/>
            <person name="Mavromatis K."/>
            <person name="Ivanova N."/>
            <person name="Brettin T."/>
            <person name="Detter J.C."/>
            <person name="Han C."/>
            <person name="Larimer F."/>
            <person name="Land M."/>
            <person name="Hauser L."/>
            <person name="Markowitz V."/>
            <person name="Cheng J.-F."/>
            <person name="Hugenholtz P."/>
            <person name="Woyke T."/>
            <person name="Wu D."/>
            <person name="Spring S."/>
            <person name="Schroeder M."/>
            <person name="Brambilla E."/>
            <person name="Klenk H.-P."/>
            <person name="Eisen J.A."/>
        </authorList>
    </citation>
    <scope>NUCLEOTIDE SEQUENCE [LARGE SCALE GENOMIC DNA]</scope>
    <source>
        <strain evidence="4">DSM 15978 / NBRC 107637 / DMS1</strain>
    </source>
</reference>
<dbReference type="Gene3D" id="3.40.50.150">
    <property type="entry name" value="Vaccinia Virus protein VP39"/>
    <property type="match status" value="1"/>
</dbReference>
<dbReference type="RefSeq" id="WP_015324933.1">
    <property type="nucleotide sequence ID" value="NC_019977.1"/>
</dbReference>
<gene>
    <name evidence="3" type="ordered locus">Metho_1570</name>
</gene>
<accession>L0L084</accession>
<proteinExistence type="predicted"/>
<evidence type="ECO:0000313" key="3">
    <source>
        <dbReference type="EMBL" id="AGB49768.1"/>
    </source>
</evidence>
<evidence type="ECO:0000256" key="1">
    <source>
        <dbReference type="SAM" id="MobiDB-lite"/>
    </source>
</evidence>
<dbReference type="HOGENOM" id="CLU_060275_1_0_2"/>
<evidence type="ECO:0000313" key="4">
    <source>
        <dbReference type="Proteomes" id="UP000010866"/>
    </source>
</evidence>
<dbReference type="InterPro" id="IPR029063">
    <property type="entry name" value="SAM-dependent_MTases_sf"/>
</dbReference>
<dbReference type="InterPro" id="IPR050723">
    <property type="entry name" value="CFA/CMAS"/>
</dbReference>
<dbReference type="PANTHER" id="PTHR43667:SF2">
    <property type="entry name" value="FATTY ACID C-METHYL TRANSFERASE"/>
    <property type="match status" value="1"/>
</dbReference>
<dbReference type="GO" id="GO:0008168">
    <property type="term" value="F:methyltransferase activity"/>
    <property type="evidence" value="ECO:0007669"/>
    <property type="project" value="UniProtKB-KW"/>
</dbReference>
<feature type="region of interest" description="Disordered" evidence="1">
    <location>
        <begin position="23"/>
        <end position="55"/>
    </location>
</feature>
<keyword evidence="4" id="KW-1185">Reference proteome</keyword>
<dbReference type="InterPro" id="IPR041698">
    <property type="entry name" value="Methyltransf_25"/>
</dbReference>
<dbReference type="Proteomes" id="UP000010866">
    <property type="component" value="Chromosome"/>
</dbReference>
<sequence length="278" mass="32039">MEYGKIDWNDVWKELMTTQQRLDKTGDKNTHWNKKENAERFWKRSQTNSERTDSTLSEISLTPESRVLDIGSGPGRLSIPIAKKVSHVTAVEPAAGMMDVLKENMKAQGINNIHCVSKRWEDLDVKADLDAPYDVVIASFSLGMPDIREAIQKMEQASSKYIYLYWFAGITPWEEHSISLWPSLYGTNYVPGPKCDVLYNVLYNMGIFPDVHVFSMDYTNYFSSVDEAMDFYRDRYVIETQTQASILRDHLKSILVQENGQLVEKGTSTRVRISWEKK</sequence>
<dbReference type="OrthoDB" id="57427at2157"/>